<protein>
    <submittedName>
        <fullName evidence="2">Uncharacterized protein</fullName>
    </submittedName>
</protein>
<organism evidence="2 3">
    <name type="scientific">Agarivorans gilvus</name>
    <dbReference type="NCBI Taxonomy" id="680279"/>
    <lineage>
        <taxon>Bacteria</taxon>
        <taxon>Pseudomonadati</taxon>
        <taxon>Pseudomonadota</taxon>
        <taxon>Gammaproteobacteria</taxon>
        <taxon>Alteromonadales</taxon>
        <taxon>Alteromonadaceae</taxon>
        <taxon>Agarivorans</taxon>
    </lineage>
</organism>
<dbReference type="InterPro" id="IPR058059">
    <property type="entry name" value="PA3496-like"/>
</dbReference>
<reference evidence="3" key="1">
    <citation type="journal article" date="2019" name="Int. J. Syst. Evol. Microbiol.">
        <title>The Global Catalogue of Microorganisms (GCM) 10K type strain sequencing project: providing services to taxonomists for standard genome sequencing and annotation.</title>
        <authorList>
            <consortium name="The Broad Institute Genomics Platform"/>
            <consortium name="The Broad Institute Genome Sequencing Center for Infectious Disease"/>
            <person name="Wu L."/>
            <person name="Ma J."/>
        </authorList>
    </citation>
    <scope>NUCLEOTIDE SEQUENCE [LARGE SCALE GENOMIC DNA]</scope>
    <source>
        <strain evidence="3">CGMCC 1.10131</strain>
    </source>
</reference>
<dbReference type="EMBL" id="BMDY01000012">
    <property type="protein sequence ID" value="GGB08162.1"/>
    <property type="molecule type" value="Genomic_DNA"/>
</dbReference>
<evidence type="ECO:0000313" key="3">
    <source>
        <dbReference type="Proteomes" id="UP000651977"/>
    </source>
</evidence>
<gene>
    <name evidence="2" type="ORF">GCM10007414_21960</name>
</gene>
<feature type="region of interest" description="Disordered" evidence="1">
    <location>
        <begin position="17"/>
        <end position="37"/>
    </location>
</feature>
<dbReference type="RefSeq" id="WP_188407437.1">
    <property type="nucleotide sequence ID" value="NZ_BMDY01000012.1"/>
</dbReference>
<sequence length="55" mass="6827">MKHSHFDDFDEWEEQDFTAKAKSHKTQRDKARARRRIDEYEEKKQLQAYLNEVQD</sequence>
<evidence type="ECO:0000256" key="1">
    <source>
        <dbReference type="SAM" id="MobiDB-lite"/>
    </source>
</evidence>
<dbReference type="Proteomes" id="UP000651977">
    <property type="component" value="Unassembled WGS sequence"/>
</dbReference>
<feature type="compositionally biased region" description="Basic and acidic residues" evidence="1">
    <location>
        <begin position="26"/>
        <end position="37"/>
    </location>
</feature>
<comment type="caution">
    <text evidence="2">The sequence shown here is derived from an EMBL/GenBank/DDBJ whole genome shotgun (WGS) entry which is preliminary data.</text>
</comment>
<evidence type="ECO:0000313" key="2">
    <source>
        <dbReference type="EMBL" id="GGB08162.1"/>
    </source>
</evidence>
<keyword evidence="3" id="KW-1185">Reference proteome</keyword>
<dbReference type="NCBIfam" id="NF046101">
    <property type="entry name" value="PA3496_fam"/>
    <property type="match status" value="1"/>
</dbReference>
<proteinExistence type="predicted"/>
<accession>A0ABQ1I439</accession>
<name>A0ABQ1I439_9ALTE</name>